<feature type="repeat" description="ANK" evidence="17">
    <location>
        <begin position="296"/>
        <end position="328"/>
    </location>
</feature>
<dbReference type="Gene3D" id="1.25.40.20">
    <property type="entry name" value="Ankyrin repeat-containing domain"/>
    <property type="match status" value="2"/>
</dbReference>
<evidence type="ECO:0000256" key="14">
    <source>
        <dbReference type="ARBA" id="ARBA00070353"/>
    </source>
</evidence>
<feature type="compositionally biased region" description="Polar residues" evidence="19">
    <location>
        <begin position="1165"/>
        <end position="1185"/>
    </location>
</feature>
<evidence type="ECO:0000256" key="6">
    <source>
        <dbReference type="ARBA" id="ARBA00022553"/>
    </source>
</evidence>
<evidence type="ECO:0000256" key="11">
    <source>
        <dbReference type="ARBA" id="ARBA00023203"/>
    </source>
</evidence>
<dbReference type="PROSITE" id="PS50106">
    <property type="entry name" value="PDZ"/>
    <property type="match status" value="1"/>
</dbReference>
<evidence type="ECO:0000256" key="19">
    <source>
        <dbReference type="SAM" id="MobiDB-lite"/>
    </source>
</evidence>
<dbReference type="FunFam" id="3.10.20.90:FF:000029">
    <property type="entry name" value="SH3 and multiple ankyrin repeat domains protein 1"/>
    <property type="match status" value="1"/>
</dbReference>
<dbReference type="PROSITE" id="PS50002">
    <property type="entry name" value="SH3"/>
    <property type="match status" value="1"/>
</dbReference>
<dbReference type="SUPFAM" id="SSF48403">
    <property type="entry name" value="Ankyrin repeat"/>
    <property type="match status" value="1"/>
</dbReference>
<feature type="compositionally biased region" description="Polar residues" evidence="19">
    <location>
        <begin position="1147"/>
        <end position="1156"/>
    </location>
</feature>
<evidence type="ECO:0000256" key="10">
    <source>
        <dbReference type="ARBA" id="ARBA00023054"/>
    </source>
</evidence>
<dbReference type="InterPro" id="IPR002110">
    <property type="entry name" value="Ankyrin_rpt"/>
</dbReference>
<dbReference type="FunFam" id="1.25.40.20:FF:000064">
    <property type="entry name" value="SH3 and multiple ankyrin repeat domains protein 3"/>
    <property type="match status" value="1"/>
</dbReference>
<dbReference type="SUPFAM" id="SSF50156">
    <property type="entry name" value="PDZ domain-like"/>
    <property type="match status" value="1"/>
</dbReference>
<dbReference type="GO" id="GO:0035255">
    <property type="term" value="F:ionotropic glutamate receptor binding"/>
    <property type="evidence" value="ECO:0007669"/>
    <property type="project" value="TreeGrafter"/>
</dbReference>
<dbReference type="Pfam" id="PF12796">
    <property type="entry name" value="Ank_2"/>
    <property type="match status" value="2"/>
</dbReference>
<dbReference type="SUPFAM" id="SSF50044">
    <property type="entry name" value="SH3-domain"/>
    <property type="match status" value="1"/>
</dbReference>
<comment type="subunit">
    <text evidence="16">May homomultimerize via its SAM domain. Interacts with BAIAP2, DBNL and SLC17A7/VGLUT1. Interacts with DLGAP1/GKAP, GRM1/MGLUR1, GRM5/MGLUR5 and LZTS3 C-termini via its PDZ domain. Interacts with ABI1, HOMER1, HOMER2, HOMER3 and CTTN/cortactin SH3 domain. Is part of a complex with DLG4/PSD-95 and DLGAP1/GKAP. Interacts (via PDZ domain) with the GRIA1 subunit of the AMPA receptor (via PDZ-binding motif). Interacts with WASF1 and CYFIP2; the interactions mediate the association of SHANK3 with the WAVE1 complex. Interacts with ARPC2; the interaction probably mediates the association of SHANK3 with the Arp2/3 complex. Interacts (via ANK repeats) with SHARPIN and SPTAN1. Interacts (via PDZ domain) with ARHGAP44 (probably via PDZ-binding motif); the interaction takes place in dendritic spines and promotes GRIA1 exocytosis. Interacts with CAMK2A. Interacts with DIP2A. Interacts with ADGRL3.</text>
</comment>
<keyword evidence="9 17" id="KW-0040">ANK repeat</keyword>
<dbReference type="Pfam" id="PF07653">
    <property type="entry name" value="SH3_2"/>
    <property type="match status" value="1"/>
</dbReference>
<feature type="region of interest" description="Disordered" evidence="19">
    <location>
        <begin position="1"/>
        <end position="33"/>
    </location>
</feature>
<dbReference type="PANTHER" id="PTHR24135:SF17">
    <property type="entry name" value="SH3 AND MULTIPLE ANKYRIN REPEAT DOMAINS PROTEIN 2"/>
    <property type="match status" value="1"/>
</dbReference>
<dbReference type="InterPro" id="IPR001660">
    <property type="entry name" value="SAM"/>
</dbReference>
<dbReference type="CDD" id="cd09506">
    <property type="entry name" value="SAM_Shank1_2_3"/>
    <property type="match status" value="1"/>
</dbReference>
<feature type="repeat" description="ANK" evidence="17">
    <location>
        <begin position="229"/>
        <end position="261"/>
    </location>
</feature>
<feature type="repeat" description="ANK" evidence="17">
    <location>
        <begin position="195"/>
        <end position="228"/>
    </location>
</feature>
<dbReference type="Gene3D" id="2.30.42.10">
    <property type="match status" value="1"/>
</dbReference>
<dbReference type="PROSITE" id="PS50088">
    <property type="entry name" value="ANK_REPEAT"/>
    <property type="match status" value="4"/>
</dbReference>
<keyword evidence="12" id="KW-0966">Cell projection</keyword>
<feature type="compositionally biased region" description="Basic and acidic residues" evidence="19">
    <location>
        <begin position="939"/>
        <end position="951"/>
    </location>
</feature>
<feature type="compositionally biased region" description="Pro residues" evidence="19">
    <location>
        <begin position="1585"/>
        <end position="1595"/>
    </location>
</feature>
<feature type="repeat" description="ANK" evidence="17">
    <location>
        <begin position="329"/>
        <end position="361"/>
    </location>
</feature>
<dbReference type="GO" id="GO:0030160">
    <property type="term" value="F:synaptic receptor adaptor activity"/>
    <property type="evidence" value="ECO:0007669"/>
    <property type="project" value="TreeGrafter"/>
</dbReference>
<feature type="region of interest" description="Disordered" evidence="19">
    <location>
        <begin position="1471"/>
        <end position="1533"/>
    </location>
</feature>
<feature type="compositionally biased region" description="Polar residues" evidence="19">
    <location>
        <begin position="1363"/>
        <end position="1377"/>
    </location>
</feature>
<feature type="compositionally biased region" description="Polar residues" evidence="19">
    <location>
        <begin position="959"/>
        <end position="970"/>
    </location>
</feature>
<feature type="region of interest" description="Disordered" evidence="19">
    <location>
        <begin position="1575"/>
        <end position="1746"/>
    </location>
</feature>
<evidence type="ECO:0000256" key="4">
    <source>
        <dbReference type="ARBA" id="ARBA00022481"/>
    </source>
</evidence>
<keyword evidence="10" id="KW-0175">Coiled coil</keyword>
<dbReference type="InterPro" id="IPR051569">
    <property type="entry name" value="SHANK"/>
</dbReference>
<evidence type="ECO:0000313" key="23">
    <source>
        <dbReference type="EMBL" id="KAI1889591.1"/>
    </source>
</evidence>
<feature type="region of interest" description="Disordered" evidence="19">
    <location>
        <begin position="877"/>
        <end position="992"/>
    </location>
</feature>
<dbReference type="Proteomes" id="UP000829720">
    <property type="component" value="Unassembled WGS sequence"/>
</dbReference>
<evidence type="ECO:0000256" key="9">
    <source>
        <dbReference type="ARBA" id="ARBA00023043"/>
    </source>
</evidence>
<keyword evidence="6" id="KW-0597">Phosphoprotein</keyword>
<evidence type="ECO:0000256" key="8">
    <source>
        <dbReference type="ARBA" id="ARBA00023018"/>
    </source>
</evidence>
<feature type="compositionally biased region" description="Basic and acidic residues" evidence="19">
    <location>
        <begin position="1322"/>
        <end position="1332"/>
    </location>
</feature>
<feature type="compositionally biased region" description="Pro residues" evidence="19">
    <location>
        <begin position="887"/>
        <end position="901"/>
    </location>
</feature>
<feature type="compositionally biased region" description="Polar residues" evidence="19">
    <location>
        <begin position="464"/>
        <end position="474"/>
    </location>
</feature>
<dbReference type="GO" id="GO:0005737">
    <property type="term" value="C:cytoplasm"/>
    <property type="evidence" value="ECO:0007669"/>
    <property type="project" value="UniProtKB-SubCell"/>
</dbReference>
<dbReference type="FunFam" id="1.10.150.50:FF:000006">
    <property type="entry name" value="SH3 and multiple ankyrin repeat domains protein 2"/>
    <property type="match status" value="1"/>
</dbReference>
<dbReference type="SMART" id="SM00228">
    <property type="entry name" value="PDZ"/>
    <property type="match status" value="1"/>
</dbReference>
<protein>
    <recommendedName>
        <fullName evidence="14">SH3 and multiple ankyrin repeat domains protein 3</fullName>
    </recommendedName>
    <alternativeName>
        <fullName evidence="15">Proline-rich synapse-associated protein 2</fullName>
    </alternativeName>
</protein>
<feature type="domain" description="SAM" evidence="21">
    <location>
        <begin position="1783"/>
        <end position="1846"/>
    </location>
</feature>
<comment type="caution">
    <text evidence="23">The sequence shown here is derived from an EMBL/GenBank/DDBJ whole genome shotgun (WGS) entry which is preliminary data.</text>
</comment>
<dbReference type="CDD" id="cd06746">
    <property type="entry name" value="PDZ_SHANK1_3-like"/>
    <property type="match status" value="1"/>
</dbReference>
<dbReference type="EMBL" id="JAERUA010000015">
    <property type="protein sequence ID" value="KAI1889591.1"/>
    <property type="molecule type" value="Genomic_DNA"/>
</dbReference>
<dbReference type="Pfam" id="PF00595">
    <property type="entry name" value="PDZ"/>
    <property type="match status" value="1"/>
</dbReference>
<dbReference type="FunFam" id="2.30.42.10:FF:000018">
    <property type="entry name" value="SH3 and multiple ankyrin repeat domains protein 2"/>
    <property type="match status" value="1"/>
</dbReference>
<feature type="compositionally biased region" description="Low complexity" evidence="19">
    <location>
        <begin position="478"/>
        <end position="490"/>
    </location>
</feature>
<dbReference type="Gene3D" id="1.10.150.50">
    <property type="entry name" value="Transcription Factor, Ets-1"/>
    <property type="match status" value="1"/>
</dbReference>
<dbReference type="FunFam" id="2.30.30.40:FF:000025">
    <property type="entry name" value="SH3 and multiple ankyrin repeat domains protein 2"/>
    <property type="match status" value="1"/>
</dbReference>
<keyword evidence="24" id="KW-1185">Reference proteome</keyword>
<feature type="region of interest" description="Disordered" evidence="19">
    <location>
        <begin position="464"/>
        <end position="518"/>
    </location>
</feature>
<evidence type="ECO:0000259" key="22">
    <source>
        <dbReference type="PROSITE" id="PS50106"/>
    </source>
</evidence>
<feature type="compositionally biased region" description="Pro residues" evidence="19">
    <location>
        <begin position="1481"/>
        <end position="1490"/>
    </location>
</feature>
<proteinExistence type="predicted"/>
<dbReference type="SUPFAM" id="SSF47769">
    <property type="entry name" value="SAM/Pointed domain"/>
    <property type="match status" value="1"/>
</dbReference>
<feature type="region of interest" description="Disordered" evidence="19">
    <location>
        <begin position="1080"/>
        <end position="1121"/>
    </location>
</feature>
<feature type="region of interest" description="Disordered" evidence="19">
    <location>
        <begin position="1006"/>
        <end position="1066"/>
    </location>
</feature>
<dbReference type="InterPro" id="IPR032425">
    <property type="entry name" value="FERM_f0"/>
</dbReference>
<dbReference type="InterPro" id="IPR013761">
    <property type="entry name" value="SAM/pointed_sf"/>
</dbReference>
<evidence type="ECO:0000256" key="18">
    <source>
        <dbReference type="PROSITE-ProRule" id="PRU00192"/>
    </source>
</evidence>
<dbReference type="OrthoDB" id="445896at2759"/>
<feature type="domain" description="SH3" evidence="20">
    <location>
        <begin position="533"/>
        <end position="592"/>
    </location>
</feature>
<evidence type="ECO:0000256" key="16">
    <source>
        <dbReference type="ARBA" id="ARBA00093578"/>
    </source>
</evidence>
<organism evidence="23 24">
    <name type="scientific">Albula goreensis</name>
    <dbReference type="NCBI Taxonomy" id="1534307"/>
    <lineage>
        <taxon>Eukaryota</taxon>
        <taxon>Metazoa</taxon>
        <taxon>Chordata</taxon>
        <taxon>Craniata</taxon>
        <taxon>Vertebrata</taxon>
        <taxon>Euteleostomi</taxon>
        <taxon>Actinopterygii</taxon>
        <taxon>Neopterygii</taxon>
        <taxon>Teleostei</taxon>
        <taxon>Albuliformes</taxon>
        <taxon>Albulidae</taxon>
        <taxon>Albula</taxon>
    </lineage>
</organism>
<evidence type="ECO:0000256" key="12">
    <source>
        <dbReference type="ARBA" id="ARBA00023273"/>
    </source>
</evidence>
<feature type="region of interest" description="Disordered" evidence="19">
    <location>
        <begin position="732"/>
        <end position="762"/>
    </location>
</feature>
<dbReference type="PROSITE" id="PS50105">
    <property type="entry name" value="SAM_DOMAIN"/>
    <property type="match status" value="1"/>
</dbReference>
<feature type="region of interest" description="Disordered" evidence="19">
    <location>
        <begin position="1216"/>
        <end position="1238"/>
    </location>
</feature>
<evidence type="ECO:0000256" key="2">
    <source>
        <dbReference type="ARBA" id="ARBA00004552"/>
    </source>
</evidence>
<evidence type="ECO:0000256" key="7">
    <source>
        <dbReference type="ARBA" id="ARBA00022737"/>
    </source>
</evidence>
<dbReference type="InterPro" id="IPR001452">
    <property type="entry name" value="SH3_domain"/>
</dbReference>
<dbReference type="SMART" id="SM00248">
    <property type="entry name" value="ANK"/>
    <property type="match status" value="6"/>
</dbReference>
<dbReference type="Gene3D" id="2.30.30.40">
    <property type="entry name" value="SH3 Domains"/>
    <property type="match status" value="1"/>
</dbReference>
<reference evidence="23" key="1">
    <citation type="submission" date="2021-01" db="EMBL/GenBank/DDBJ databases">
        <authorList>
            <person name="Zahm M."/>
            <person name="Roques C."/>
            <person name="Cabau C."/>
            <person name="Klopp C."/>
            <person name="Donnadieu C."/>
            <person name="Jouanno E."/>
            <person name="Lampietro C."/>
            <person name="Louis A."/>
            <person name="Herpin A."/>
            <person name="Echchiki A."/>
            <person name="Berthelot C."/>
            <person name="Parey E."/>
            <person name="Roest-Crollius H."/>
            <person name="Braasch I."/>
            <person name="Postlethwait J."/>
            <person name="Bobe J."/>
            <person name="Montfort J."/>
            <person name="Bouchez O."/>
            <person name="Begum T."/>
            <person name="Mejri S."/>
            <person name="Adams A."/>
            <person name="Chen W.-J."/>
            <person name="Guiguen Y."/>
        </authorList>
    </citation>
    <scope>NUCLEOTIDE SEQUENCE</scope>
    <source>
        <tissue evidence="23">Blood</tissue>
    </source>
</reference>
<feature type="region of interest" description="Disordered" evidence="19">
    <location>
        <begin position="1322"/>
        <end position="1377"/>
    </location>
</feature>
<keyword evidence="3 18" id="KW-0728">SH3 domain</keyword>
<dbReference type="GO" id="GO:0043197">
    <property type="term" value="C:dendritic spine"/>
    <property type="evidence" value="ECO:0007669"/>
    <property type="project" value="UniProtKB-SubCell"/>
</dbReference>
<feature type="region of interest" description="Disordered" evidence="19">
    <location>
        <begin position="1137"/>
        <end position="1185"/>
    </location>
</feature>
<comment type="subcellular location">
    <subcellularLocation>
        <location evidence="2">Cell projection</location>
        <location evidence="2">Dendritic spine</location>
    </subcellularLocation>
    <subcellularLocation>
        <location evidence="1">Cytoplasm</location>
    </subcellularLocation>
    <subcellularLocation>
        <location evidence="13">Postsynaptic density</location>
    </subcellularLocation>
</comment>
<evidence type="ECO:0000313" key="24">
    <source>
        <dbReference type="Proteomes" id="UP000829720"/>
    </source>
</evidence>
<keyword evidence="7" id="KW-0677">Repeat</keyword>
<feature type="compositionally biased region" description="Low complexity" evidence="19">
    <location>
        <begin position="1723"/>
        <end position="1736"/>
    </location>
</feature>
<dbReference type="GO" id="GO:0045211">
    <property type="term" value="C:postsynaptic membrane"/>
    <property type="evidence" value="ECO:0007669"/>
    <property type="project" value="TreeGrafter"/>
</dbReference>
<dbReference type="PANTHER" id="PTHR24135">
    <property type="entry name" value="SH3 AND MULTIPLE ANKYRIN REPEAT DOMAINS PROTEIN"/>
    <property type="match status" value="1"/>
</dbReference>
<dbReference type="InterPro" id="IPR001478">
    <property type="entry name" value="PDZ"/>
</dbReference>
<dbReference type="InterPro" id="IPR036028">
    <property type="entry name" value="SH3-like_dom_sf"/>
</dbReference>
<dbReference type="GO" id="GO:0014069">
    <property type="term" value="C:postsynaptic density"/>
    <property type="evidence" value="ECO:0007669"/>
    <property type="project" value="UniProtKB-SubCell"/>
</dbReference>
<dbReference type="PROSITE" id="PS50297">
    <property type="entry name" value="ANK_REP_REGION"/>
    <property type="match status" value="3"/>
</dbReference>
<keyword evidence="5" id="KW-0963">Cytoplasm</keyword>
<evidence type="ECO:0000259" key="21">
    <source>
        <dbReference type="PROSITE" id="PS50105"/>
    </source>
</evidence>
<dbReference type="GO" id="GO:0003779">
    <property type="term" value="F:actin binding"/>
    <property type="evidence" value="ECO:0007669"/>
    <property type="project" value="UniProtKB-KW"/>
</dbReference>
<evidence type="ECO:0000256" key="3">
    <source>
        <dbReference type="ARBA" id="ARBA00022443"/>
    </source>
</evidence>
<feature type="region of interest" description="Disordered" evidence="19">
    <location>
        <begin position="1259"/>
        <end position="1295"/>
    </location>
</feature>
<accession>A0A8T3CZH8</accession>
<feature type="compositionally biased region" description="Low complexity" evidence="19">
    <location>
        <begin position="1033"/>
        <end position="1045"/>
    </location>
</feature>
<feature type="compositionally biased region" description="Basic and acidic residues" evidence="19">
    <location>
        <begin position="1080"/>
        <end position="1090"/>
    </location>
</feature>
<feature type="compositionally biased region" description="Low complexity" evidence="19">
    <location>
        <begin position="1512"/>
        <end position="1533"/>
    </location>
</feature>
<dbReference type="Pfam" id="PF16511">
    <property type="entry name" value="FERM_f0"/>
    <property type="match status" value="1"/>
</dbReference>
<gene>
    <name evidence="23" type="ORF">AGOR_G00164500</name>
</gene>
<evidence type="ECO:0000256" key="15">
    <source>
        <dbReference type="ARBA" id="ARBA00081309"/>
    </source>
</evidence>
<dbReference type="InterPro" id="IPR036770">
    <property type="entry name" value="Ankyrin_rpt-contain_sf"/>
</dbReference>
<dbReference type="FunFam" id="1.25.40.20:FF:000048">
    <property type="entry name" value="SH3 and multiple ankyrin repeat domains protein 3"/>
    <property type="match status" value="1"/>
</dbReference>
<feature type="region of interest" description="Disordered" evidence="19">
    <location>
        <begin position="775"/>
        <end position="795"/>
    </location>
</feature>
<sequence>MPRSPTSSEDEMAQSFSDYSMESESDSSKEETIYETIKATAERPRSRMEDIQSNTLVIRVVIPDLQQTKCMRFNPDATVWVAKQRILCTLSQSLKDVLNYGLFQPAGNGRDGKFLDEERLLKEYPQPISKGVPSLEFRYKSRVYKQPNVDEKQIAKLHTKANLRKFMDHIQHHQVEKVSKMLERGLDPNYHDPDTGETPLTFAAHLDNVVDIIKALKNGGAHLDFRARDGLTALHKAAKSKNQVALTTLLELGASPDYKDSRGLTALYHTAMVGGDPYCCELLLHEQATVSCQDENGWHEIHQACRYGHVQHLEHLLFYGADMSAQNASGNTALHICALYNQDNCARVLLVRGANKEVKNFNSQTPFQVAIIAGNFELAELIKNHKETDIVPFREAPAYSNRRRGPQNTLAAPRVLLRSNSDNNLNVSILPPDWSSSAAAASASASAGSSASSSHRSLSPHLLQQMQNNPNGTVKTMGRGSRTPRSRSPSLNRLGEEARRQPPPQRHISPSANRDALSGMDFQGSKRKLYSAVPGRHFVVVRSYQPQGEGEINLYKNDRVKVLSIGEGGFWEGSSRGHVGWFPADCVEEIPTKPNEERPQTRADRSDRKKLFRHYTVGSYDSFDASSDCVVDEKTVVLQKKDNEGFGFVLRGAKADTPIEEFTPTPAFPALQYLESVDEGGVAWQAGLRTGDFLIEVNQDNVVKVGHRQVVNMIRQGGNQLVIKVVTVSRNMDPEDTARKKAPPPPKRAPTTALSMRSKSMTSELEELATLRKKKGDKVDEVMPSQRQARDSTPVDMRVATIKPRPSSRCFATPTGTEMNSMYDRQGVAVVPPTVPGSPRGAYLGVPKGTMRRQKSIGITEEEKQFLTPPLLKFTRSLSMPDTSEDIPPPPAISPPSPPYNAPKSPTGRGYGTMRPGFNQNSAAKGPGANRGDPNMGTMRRDKGGYFRQDSEQYDAEESYNQNTSAQQNYRNRRAQVPENPYSEVGKQGNKALYVPAKPARRKGMLVKQPNVEDSPEKTCSIPIPTIIVKEPSTSSSGKSSQGSSMEIETTTPDQPGQLRPEDGLSVSNPFAAAIAGAVRDREKRLEARRNSPAFLSTDLGDEDVGPTPAPRLRHSKSIDEGMFSNDERLRKLMAPPSSLVVPRSGGNVTDFNSPEPTLVREPLSTRTGNSPNLDSPVSLPASTKNYSSNGGNYVHPVTGKALDPNSPLALALAARDRAMKEQAQPTPPKSDALKPDLNKPLYIDTKLRPNIEAGFSVTATMGRPGRGGLRRQMTESKYETEPPSKEELKPEEKKNMLIDIVDTSQQKSAGLLMVHTVDGTKAEDSRLKEGEGPDAVGPDSGPSELRDPNQPAPSDAAATKTLAPNSSQPTGPRSKTIITVSSVDEPVKLPFRIPPPPLASVDIDEEFVFSEPLPPPLEFANSIDIPEDQAGAIAEMLKQRKNGSMGPTLTPNNPHAPTMAMLAASAEARKPAGLSNCVPPGYPPPPPDSLEPVTDSGIEEVDSRSSGDPPLETTSTISTVSSISTLSSEGGETLDTCTVYADGQAFLVDRPPVPPKPKMKPIINKSNALYKDALIEESLETLGMPPPAPPPPPGGAQSDPPKTPTQRTSKLWGDPPELKSPPTPDPKANVISELNSILLQMNRERTPKPGEALDSPTGSRTNFGTRGPEGAAPASGTQRNTMVTFAARPGSHPPSRQPESMPPQHRASSPILSPPDSGPGRASSLPASASSPTLTDVFGLPTPPLGGERFSLGSGRSRSPSPLTLIQAVSNKPFASKPVLLWTKHDVADWLESLNLAEHKDAFMDNEIEGTHLPNLQKEDLIDLGVTRVGHRMNIERALKVLLDR</sequence>
<dbReference type="InterPro" id="IPR036034">
    <property type="entry name" value="PDZ_sf"/>
</dbReference>
<evidence type="ECO:0000256" key="13">
    <source>
        <dbReference type="ARBA" id="ARBA00034105"/>
    </source>
</evidence>
<dbReference type="Pfam" id="PF00536">
    <property type="entry name" value="SAM_1"/>
    <property type="match status" value="1"/>
</dbReference>
<evidence type="ECO:0000256" key="17">
    <source>
        <dbReference type="PROSITE-ProRule" id="PRU00023"/>
    </source>
</evidence>
<keyword evidence="8" id="KW-0770">Synapse</keyword>
<dbReference type="SMART" id="SM00326">
    <property type="entry name" value="SH3"/>
    <property type="match status" value="1"/>
</dbReference>
<evidence type="ECO:0000256" key="5">
    <source>
        <dbReference type="ARBA" id="ARBA00022490"/>
    </source>
</evidence>
<feature type="compositionally biased region" description="Basic and acidic residues" evidence="19">
    <location>
        <begin position="1273"/>
        <end position="1295"/>
    </location>
</feature>
<dbReference type="SMART" id="SM00454">
    <property type="entry name" value="SAM"/>
    <property type="match status" value="1"/>
</dbReference>
<keyword evidence="11" id="KW-0009">Actin-binding</keyword>
<keyword evidence="4" id="KW-0488">Methylation</keyword>
<feature type="domain" description="PDZ" evidence="22">
    <location>
        <begin position="635"/>
        <end position="729"/>
    </location>
</feature>
<evidence type="ECO:0000259" key="20">
    <source>
        <dbReference type="PROSITE" id="PS50002"/>
    </source>
</evidence>
<evidence type="ECO:0000256" key="1">
    <source>
        <dbReference type="ARBA" id="ARBA00004496"/>
    </source>
</evidence>
<name>A0A8T3CZH8_9TELE</name>
<dbReference type="Gene3D" id="3.10.20.90">
    <property type="entry name" value="Phosphatidylinositol 3-kinase Catalytic Subunit, Chain A, domain 1"/>
    <property type="match status" value="1"/>
</dbReference>